<dbReference type="InterPro" id="IPR045006">
    <property type="entry name" value="CHLI-like"/>
</dbReference>
<organism evidence="3 4">
    <name type="scientific">Sellimonas caecigallum</name>
    <dbReference type="NCBI Taxonomy" id="2592333"/>
    <lineage>
        <taxon>Bacteria</taxon>
        <taxon>Bacillati</taxon>
        <taxon>Bacillota</taxon>
        <taxon>Clostridia</taxon>
        <taxon>Lachnospirales</taxon>
        <taxon>Lachnospiraceae</taxon>
        <taxon>Sellimonas</taxon>
    </lineage>
</organism>
<dbReference type="Gene3D" id="3.30.230.10">
    <property type="match status" value="1"/>
</dbReference>
<dbReference type="InterPro" id="IPR027417">
    <property type="entry name" value="P-loop_NTPase"/>
</dbReference>
<dbReference type="RefSeq" id="WP_221919104.1">
    <property type="nucleotide sequence ID" value="NZ_CP173660.1"/>
</dbReference>
<protein>
    <submittedName>
        <fullName evidence="3">YifB family Mg chelatase-like AAA ATPase</fullName>
    </submittedName>
</protein>
<keyword evidence="4" id="KW-1185">Reference proteome</keyword>
<evidence type="ECO:0000259" key="1">
    <source>
        <dbReference type="Pfam" id="PF01078"/>
    </source>
</evidence>
<accession>A0ABS7L3B6</accession>
<feature type="domain" description="Magnesium chelatase ChlI-like catalytic" evidence="1">
    <location>
        <begin position="192"/>
        <end position="397"/>
    </location>
</feature>
<dbReference type="InterPro" id="IPR000523">
    <property type="entry name" value="Mg_chelatse_chII-like_cat_dom"/>
</dbReference>
<dbReference type="PANTHER" id="PTHR32039:SF7">
    <property type="entry name" value="COMPETENCE PROTEIN COMM"/>
    <property type="match status" value="1"/>
</dbReference>
<dbReference type="InterPro" id="IPR014721">
    <property type="entry name" value="Ribsml_uS5_D2-typ_fold_subgr"/>
</dbReference>
<dbReference type="EMBL" id="VIRV01000001">
    <property type="protein sequence ID" value="MBY0757558.1"/>
    <property type="molecule type" value="Genomic_DNA"/>
</dbReference>
<evidence type="ECO:0000313" key="4">
    <source>
        <dbReference type="Proteomes" id="UP000779049"/>
    </source>
</evidence>
<dbReference type="SUPFAM" id="SSF54211">
    <property type="entry name" value="Ribosomal protein S5 domain 2-like"/>
    <property type="match status" value="1"/>
</dbReference>
<dbReference type="NCBIfam" id="TIGR00368">
    <property type="entry name" value="YifB family Mg chelatase-like AAA ATPase"/>
    <property type="match status" value="1"/>
</dbReference>
<reference evidence="3 4" key="1">
    <citation type="journal article" date="2020" name="New Microbes New Infect">
        <title>Sellimonas caecigallum sp. nov., description and genome sequence of a new member of the Sellimonas genus isolated from the cecum of feral chicken.</title>
        <authorList>
            <person name="Wongkuna S."/>
            <person name="Ghimire S."/>
            <person name="Antony L."/>
            <person name="Chankhamhaengdecha S."/>
            <person name="Janvilisri T."/>
            <person name="Scaria J."/>
        </authorList>
    </citation>
    <scope>NUCLEOTIDE SEQUENCE [LARGE SCALE GENOMIC DNA]</scope>
    <source>
        <strain evidence="3 4">SW451</strain>
    </source>
</reference>
<name>A0ABS7L3B6_9FIRM</name>
<proteinExistence type="predicted"/>
<dbReference type="InterPro" id="IPR004482">
    <property type="entry name" value="Mg_chelat-rel"/>
</dbReference>
<dbReference type="Pfam" id="PF13541">
    <property type="entry name" value="ChlI"/>
    <property type="match status" value="1"/>
</dbReference>
<dbReference type="Pfam" id="PF01078">
    <property type="entry name" value="Mg_chelatase"/>
    <property type="match status" value="1"/>
</dbReference>
<dbReference type="InterPro" id="IPR020568">
    <property type="entry name" value="Ribosomal_Su5_D2-typ_SF"/>
</dbReference>
<feature type="domain" description="Mg chelatase-related protein C-terminal" evidence="2">
    <location>
        <begin position="405"/>
        <end position="500"/>
    </location>
</feature>
<dbReference type="InterPro" id="IPR025158">
    <property type="entry name" value="Mg_chelat-rel_C"/>
</dbReference>
<comment type="caution">
    <text evidence="3">The sequence shown here is derived from an EMBL/GenBank/DDBJ whole genome shotgun (WGS) entry which is preliminary data.</text>
</comment>
<evidence type="ECO:0000259" key="2">
    <source>
        <dbReference type="Pfam" id="PF13335"/>
    </source>
</evidence>
<dbReference type="SUPFAM" id="SSF52540">
    <property type="entry name" value="P-loop containing nucleoside triphosphate hydrolases"/>
    <property type="match status" value="1"/>
</dbReference>
<dbReference type="PANTHER" id="PTHR32039">
    <property type="entry name" value="MAGNESIUM-CHELATASE SUBUNIT CHLI"/>
    <property type="match status" value="1"/>
</dbReference>
<gene>
    <name evidence="3" type="ORF">FLB61_00290</name>
</gene>
<dbReference type="Gene3D" id="3.40.50.300">
    <property type="entry name" value="P-loop containing nucleotide triphosphate hydrolases"/>
    <property type="match status" value="1"/>
</dbReference>
<dbReference type="Pfam" id="PF13335">
    <property type="entry name" value="Mg_chelatase_C"/>
    <property type="match status" value="1"/>
</dbReference>
<sequence>MGFAMVKSAVIDGLNVCEVRVEADTSNGLPLFHMVGYLSSEVKEAGERVRTAIRHTGIKMQPQKMVVNLSPADIRKRGASFDLPIAVALAVSAGIFADTRTEDALFIGELGLNASVRKVNGILPIVAEARKKGYRLCIVPKENEAEGGMVEGIKVCGVSTLGEVWDYLNSGKLSSGSRRNRNINVREDHEKDFSEMCGQRAVKRAAEIAASGGHNILYIGAPGSGKTMAAQRMATILPRLTEEEMLETTGVYSVAGLLREECPMITTPPFREVHHTITRAALVGGGLYPVPGEISLANRGVLFLDELTEFQKPVLEALREPLETKEVHIVRKRRNYIFPANVILTAAMNPCPCGYYPDYEKCSCTPGEIHRYLGRVSQPLLDRIDICMEAPRVTFQELNSQEKEETSAQIRERVIQTRNIQNMRYKGTKITTNAEIPSGKIKQFCELERKERGLLEKAFERMGLTARSCHKILKVARTIADMEMSERIKSEHLAEAISYRYINSKLWGGIRDV</sequence>
<evidence type="ECO:0000313" key="3">
    <source>
        <dbReference type="EMBL" id="MBY0757558.1"/>
    </source>
</evidence>
<dbReference type="Proteomes" id="UP000779049">
    <property type="component" value="Unassembled WGS sequence"/>
</dbReference>